<reference evidence="2" key="1">
    <citation type="submission" date="2023-07" db="EMBL/GenBank/DDBJ databases">
        <title>Sorghum-associated microbial communities from plants grown in Nebraska, USA.</title>
        <authorList>
            <person name="Schachtman D."/>
        </authorList>
    </citation>
    <scope>NUCLEOTIDE SEQUENCE</scope>
    <source>
        <strain evidence="2">DS2795</strain>
    </source>
</reference>
<evidence type="ECO:0000259" key="1">
    <source>
        <dbReference type="Pfam" id="PF01979"/>
    </source>
</evidence>
<dbReference type="GO" id="GO:0043792">
    <property type="term" value="F:enamidase activity"/>
    <property type="evidence" value="ECO:0007669"/>
    <property type="project" value="UniProtKB-EC"/>
</dbReference>
<dbReference type="Pfam" id="PF01979">
    <property type="entry name" value="Amidohydro_1"/>
    <property type="match status" value="1"/>
</dbReference>
<dbReference type="RefSeq" id="WP_307636806.1">
    <property type="nucleotide sequence ID" value="NZ_JAUSRR010000003.1"/>
</dbReference>
<dbReference type="SUPFAM" id="SSF51556">
    <property type="entry name" value="Metallo-dependent hydrolases"/>
    <property type="match status" value="1"/>
</dbReference>
<dbReference type="SUPFAM" id="SSF51338">
    <property type="entry name" value="Composite domain of metallo-dependent hydrolases"/>
    <property type="match status" value="1"/>
</dbReference>
<dbReference type="Gene3D" id="2.30.40.10">
    <property type="entry name" value="Urease, subunit C, domain 1"/>
    <property type="match status" value="1"/>
</dbReference>
<name>A0AAW8DV01_9BURK</name>
<organism evidence="2 3">
    <name type="scientific">Variovorax boronicumulans</name>
    <dbReference type="NCBI Taxonomy" id="436515"/>
    <lineage>
        <taxon>Bacteria</taxon>
        <taxon>Pseudomonadati</taxon>
        <taxon>Pseudomonadota</taxon>
        <taxon>Betaproteobacteria</taxon>
        <taxon>Burkholderiales</taxon>
        <taxon>Comamonadaceae</taxon>
        <taxon>Variovorax</taxon>
    </lineage>
</organism>
<sequence>MRNRVLIHNIGEFYTGDLAQPVKPVRSLAIEGTCIAELDPPSHEGFDTVIDAAGLAVVPGLIDGHVHPVAGEWTPTQDAIGWIGNYLHGGTTTMLSAGELHTPGLDYERLTPELVTALAQVTASTFAGQRASGVKVHAGTALLVPGMTEAHFDRLAAAGAKLVKFLFYPFTRDPAEAKRYVAWARERGLRSKVHTGGVSRSGASQVCGFDILSWLQPDIAAHISGGPIPMCDADLDRVIDELEFPLEICSSGNYASGHRAVRRLAERGRLDRLTLGSDTPGGTGVIPRGAWRNILFLASMCGLSPGEAIAIATGNTGRVHGLREGILAPGRPADLALCGPVEGSAGTSLADAVAHGDLPGITHVLIDGHAVVAGRSRQTPPPRLRPVVACCGPNFASVLP</sequence>
<dbReference type="PANTHER" id="PTHR43135">
    <property type="entry name" value="ALPHA-D-RIBOSE 1-METHYLPHOSPHONATE 5-TRIPHOSPHATE DIPHOSPHATASE"/>
    <property type="match status" value="1"/>
</dbReference>
<evidence type="ECO:0000313" key="3">
    <source>
        <dbReference type="Proteomes" id="UP001244295"/>
    </source>
</evidence>
<proteinExistence type="predicted"/>
<keyword evidence="2" id="KW-0378">Hydrolase</keyword>
<evidence type="ECO:0000313" key="2">
    <source>
        <dbReference type="EMBL" id="MDP9923287.1"/>
    </source>
</evidence>
<dbReference type="InterPro" id="IPR051781">
    <property type="entry name" value="Metallo-dep_Hydrolase"/>
</dbReference>
<comment type="caution">
    <text evidence="2">The sequence shown here is derived from an EMBL/GenBank/DDBJ whole genome shotgun (WGS) entry which is preliminary data.</text>
</comment>
<dbReference type="Gene3D" id="3.20.20.140">
    <property type="entry name" value="Metal-dependent hydrolases"/>
    <property type="match status" value="1"/>
</dbReference>
<accession>A0AAW8DV01</accession>
<dbReference type="InterPro" id="IPR032466">
    <property type="entry name" value="Metal_Hydrolase"/>
</dbReference>
<dbReference type="AlphaFoldDB" id="A0AAW8DV01"/>
<dbReference type="CDD" id="cd01292">
    <property type="entry name" value="metallo-dependent_hydrolases"/>
    <property type="match status" value="1"/>
</dbReference>
<dbReference type="EC" id="3.5.2.18" evidence="2"/>
<gene>
    <name evidence="2" type="ORF">J2W25_002308</name>
</gene>
<dbReference type="InterPro" id="IPR011059">
    <property type="entry name" value="Metal-dep_hydrolase_composite"/>
</dbReference>
<feature type="domain" description="Amidohydrolase-related" evidence="1">
    <location>
        <begin position="57"/>
        <end position="371"/>
    </location>
</feature>
<dbReference type="EMBL" id="JAUSRR010000003">
    <property type="protein sequence ID" value="MDP9923287.1"/>
    <property type="molecule type" value="Genomic_DNA"/>
</dbReference>
<dbReference type="InterPro" id="IPR006680">
    <property type="entry name" value="Amidohydro-rel"/>
</dbReference>
<dbReference type="Proteomes" id="UP001244295">
    <property type="component" value="Unassembled WGS sequence"/>
</dbReference>
<dbReference type="PANTHER" id="PTHR43135:SF3">
    <property type="entry name" value="ALPHA-D-RIBOSE 1-METHYLPHOSPHONATE 5-TRIPHOSPHATE DIPHOSPHATASE"/>
    <property type="match status" value="1"/>
</dbReference>
<protein>
    <submittedName>
        <fullName evidence="2">Enamidase</fullName>
        <ecNumber evidence="2">3.5.2.18</ecNumber>
    </submittedName>
</protein>